<dbReference type="Gene3D" id="3.40.50.720">
    <property type="entry name" value="NAD(P)-binding Rossmann-like Domain"/>
    <property type="match status" value="1"/>
</dbReference>
<comment type="function">
    <text evidence="1 11">Catalyzes the NADPH-dependent reduction of ketopantoate into pantoic acid.</text>
</comment>
<feature type="domain" description="Ketopantoate reductase C-terminal" evidence="13">
    <location>
        <begin position="179"/>
        <end position="316"/>
    </location>
</feature>
<accession>A0A0P6XIV5</accession>
<evidence type="ECO:0000256" key="9">
    <source>
        <dbReference type="ARBA" id="ARBA00032024"/>
    </source>
</evidence>
<dbReference type="GO" id="GO:0008677">
    <property type="term" value="F:2-dehydropantoate 2-reductase activity"/>
    <property type="evidence" value="ECO:0007669"/>
    <property type="project" value="UniProtKB-EC"/>
</dbReference>
<name>A0A0P6XIV5_9CHLR</name>
<dbReference type="Proteomes" id="UP000050514">
    <property type="component" value="Unassembled WGS sequence"/>
</dbReference>
<evidence type="ECO:0000256" key="1">
    <source>
        <dbReference type="ARBA" id="ARBA00002919"/>
    </source>
</evidence>
<dbReference type="InterPro" id="IPR003710">
    <property type="entry name" value="ApbA"/>
</dbReference>
<comment type="pathway">
    <text evidence="2 11">Cofactor biosynthesis; (R)-pantothenate biosynthesis; (R)-pantoate from 3-methyl-2-oxobutanoate: step 2/2.</text>
</comment>
<dbReference type="InterPro" id="IPR013752">
    <property type="entry name" value="KPA_reductase"/>
</dbReference>
<keyword evidence="6 11" id="KW-0566">Pantothenate biosynthesis</keyword>
<sequence length="348" mass="38430">MNYLIFGMGAIGTYIGGSLKLSGERVFYLERAEVARRFNQQPLVVEIDGKEQPFVPDMLSDSLEAILERYTVDVAVVAVKSFDTPAVASLLKPYCNQVSAVLSLQNGVENEEILAEFVGNERVLAGTLTSAVAKKETGRVVLEKKRGVGIAGDRPLSRKIVESFNRAGLNAKLFPNAGEMKWSKLITNLLANASSAILDLTPAEIFSHPKLFKIETEQVREAVRVMSKLNYRVIDLPGTPVRLLSLLFHSIPEEIARRVAGKTLAAGRGGKMPSFHVDLYRGHRPLEVDYLNGAVVRFGERLGVATPVNLFLNEALLSIAERPLETNIYRKNPDRLIAVLSERVRLFS</sequence>
<gene>
    <name evidence="14" type="ORF">AC812_10410</name>
</gene>
<comment type="caution">
    <text evidence="14">The sequence shown here is derived from an EMBL/GenBank/DDBJ whole genome shotgun (WGS) entry which is preliminary data.</text>
</comment>
<reference evidence="14 15" key="1">
    <citation type="submission" date="2015-07" db="EMBL/GenBank/DDBJ databases">
        <title>Draft genome of Bellilinea caldifistulae DSM 17877.</title>
        <authorList>
            <person name="Hemp J."/>
            <person name="Ward L.M."/>
            <person name="Pace L.A."/>
            <person name="Fischer W.W."/>
        </authorList>
    </citation>
    <scope>NUCLEOTIDE SEQUENCE [LARGE SCALE GENOMIC DNA]</scope>
    <source>
        <strain evidence="14 15">GOMI-1</strain>
    </source>
</reference>
<feature type="domain" description="Ketopantoate reductase N-terminal" evidence="12">
    <location>
        <begin position="4"/>
        <end position="145"/>
    </location>
</feature>
<evidence type="ECO:0000313" key="14">
    <source>
        <dbReference type="EMBL" id="KPL74926.1"/>
    </source>
</evidence>
<dbReference type="UniPathway" id="UPA00028">
    <property type="reaction ID" value="UER00004"/>
</dbReference>
<evidence type="ECO:0000256" key="4">
    <source>
        <dbReference type="ARBA" id="ARBA00013014"/>
    </source>
</evidence>
<dbReference type="GO" id="GO:0050661">
    <property type="term" value="F:NADP binding"/>
    <property type="evidence" value="ECO:0007669"/>
    <property type="project" value="TreeGrafter"/>
</dbReference>
<dbReference type="InterPro" id="IPR050838">
    <property type="entry name" value="Ketopantoate_reductase"/>
</dbReference>
<dbReference type="InterPro" id="IPR036291">
    <property type="entry name" value="NAD(P)-bd_dom_sf"/>
</dbReference>
<dbReference type="NCBIfam" id="TIGR00745">
    <property type="entry name" value="apbA_panE"/>
    <property type="match status" value="1"/>
</dbReference>
<protein>
    <recommendedName>
        <fullName evidence="5 11">2-dehydropantoate 2-reductase</fullName>
        <ecNumber evidence="4 11">1.1.1.169</ecNumber>
    </recommendedName>
    <alternativeName>
        <fullName evidence="9 11">Ketopantoate reductase</fullName>
    </alternativeName>
</protein>
<dbReference type="Pfam" id="PF02558">
    <property type="entry name" value="ApbA"/>
    <property type="match status" value="1"/>
</dbReference>
<dbReference type="PANTHER" id="PTHR43765:SF2">
    <property type="entry name" value="2-DEHYDROPANTOATE 2-REDUCTASE"/>
    <property type="match status" value="1"/>
</dbReference>
<dbReference type="SUPFAM" id="SSF48179">
    <property type="entry name" value="6-phosphogluconate dehydrogenase C-terminal domain-like"/>
    <property type="match status" value="1"/>
</dbReference>
<evidence type="ECO:0000256" key="10">
    <source>
        <dbReference type="ARBA" id="ARBA00048793"/>
    </source>
</evidence>
<evidence type="ECO:0000256" key="6">
    <source>
        <dbReference type="ARBA" id="ARBA00022655"/>
    </source>
</evidence>
<dbReference type="OrthoDB" id="9796561at2"/>
<dbReference type="GO" id="GO:0015940">
    <property type="term" value="P:pantothenate biosynthetic process"/>
    <property type="evidence" value="ECO:0007669"/>
    <property type="project" value="UniProtKB-UniPathway"/>
</dbReference>
<keyword evidence="7 11" id="KW-0521">NADP</keyword>
<dbReference type="AlphaFoldDB" id="A0A0P6XIV5"/>
<dbReference type="InterPro" id="IPR008927">
    <property type="entry name" value="6-PGluconate_DH-like_C_sf"/>
</dbReference>
<dbReference type="SUPFAM" id="SSF51735">
    <property type="entry name" value="NAD(P)-binding Rossmann-fold domains"/>
    <property type="match status" value="1"/>
</dbReference>
<dbReference type="PATRIC" id="fig|360411.5.peg.2698"/>
<evidence type="ECO:0000259" key="13">
    <source>
        <dbReference type="Pfam" id="PF08546"/>
    </source>
</evidence>
<dbReference type="STRING" id="360411.AC812_10410"/>
<evidence type="ECO:0000256" key="2">
    <source>
        <dbReference type="ARBA" id="ARBA00004994"/>
    </source>
</evidence>
<proteinExistence type="inferred from homology"/>
<dbReference type="EMBL" id="LGHJ01000016">
    <property type="protein sequence ID" value="KPL74926.1"/>
    <property type="molecule type" value="Genomic_DNA"/>
</dbReference>
<dbReference type="PANTHER" id="PTHR43765">
    <property type="entry name" value="2-DEHYDROPANTOATE 2-REDUCTASE-RELATED"/>
    <property type="match status" value="1"/>
</dbReference>
<organism evidence="14 15">
    <name type="scientific">Bellilinea caldifistulae</name>
    <dbReference type="NCBI Taxonomy" id="360411"/>
    <lineage>
        <taxon>Bacteria</taxon>
        <taxon>Bacillati</taxon>
        <taxon>Chloroflexota</taxon>
        <taxon>Anaerolineae</taxon>
        <taxon>Anaerolineales</taxon>
        <taxon>Anaerolineaceae</taxon>
        <taxon>Bellilinea</taxon>
    </lineage>
</organism>
<evidence type="ECO:0000259" key="12">
    <source>
        <dbReference type="Pfam" id="PF02558"/>
    </source>
</evidence>
<keyword evidence="15" id="KW-1185">Reference proteome</keyword>
<comment type="similarity">
    <text evidence="3 11">Belongs to the ketopantoate reductase family.</text>
</comment>
<dbReference type="EC" id="1.1.1.169" evidence="4 11"/>
<comment type="catalytic activity">
    <reaction evidence="10 11">
        <text>(R)-pantoate + NADP(+) = 2-dehydropantoate + NADPH + H(+)</text>
        <dbReference type="Rhea" id="RHEA:16233"/>
        <dbReference type="ChEBI" id="CHEBI:11561"/>
        <dbReference type="ChEBI" id="CHEBI:15378"/>
        <dbReference type="ChEBI" id="CHEBI:15980"/>
        <dbReference type="ChEBI" id="CHEBI:57783"/>
        <dbReference type="ChEBI" id="CHEBI:58349"/>
        <dbReference type="EC" id="1.1.1.169"/>
    </reaction>
</comment>
<evidence type="ECO:0000256" key="3">
    <source>
        <dbReference type="ARBA" id="ARBA00007870"/>
    </source>
</evidence>
<dbReference type="InterPro" id="IPR013332">
    <property type="entry name" value="KPR_N"/>
</dbReference>
<evidence type="ECO:0000256" key="5">
    <source>
        <dbReference type="ARBA" id="ARBA00019465"/>
    </source>
</evidence>
<dbReference type="GO" id="GO:0005737">
    <property type="term" value="C:cytoplasm"/>
    <property type="evidence" value="ECO:0007669"/>
    <property type="project" value="TreeGrafter"/>
</dbReference>
<keyword evidence="8 11" id="KW-0560">Oxidoreductase</keyword>
<dbReference type="InterPro" id="IPR013328">
    <property type="entry name" value="6PGD_dom2"/>
</dbReference>
<dbReference type="RefSeq" id="WP_061915868.1">
    <property type="nucleotide sequence ID" value="NZ_DF967971.1"/>
</dbReference>
<evidence type="ECO:0000256" key="7">
    <source>
        <dbReference type="ARBA" id="ARBA00022857"/>
    </source>
</evidence>
<evidence type="ECO:0000256" key="8">
    <source>
        <dbReference type="ARBA" id="ARBA00023002"/>
    </source>
</evidence>
<dbReference type="Pfam" id="PF08546">
    <property type="entry name" value="ApbA_C"/>
    <property type="match status" value="1"/>
</dbReference>
<evidence type="ECO:0000313" key="15">
    <source>
        <dbReference type="Proteomes" id="UP000050514"/>
    </source>
</evidence>
<dbReference type="Gene3D" id="1.10.1040.10">
    <property type="entry name" value="N-(1-d-carboxylethyl)-l-norvaline Dehydrogenase, domain 2"/>
    <property type="match status" value="1"/>
</dbReference>
<evidence type="ECO:0000256" key="11">
    <source>
        <dbReference type="RuleBase" id="RU362068"/>
    </source>
</evidence>